<dbReference type="AlphaFoldDB" id="T0YFH0"/>
<feature type="transmembrane region" description="Helical" evidence="1">
    <location>
        <begin position="12"/>
        <end position="40"/>
    </location>
</feature>
<dbReference type="EMBL" id="AUZZ01010209">
    <property type="protein sequence ID" value="EQD30577.1"/>
    <property type="molecule type" value="Genomic_DNA"/>
</dbReference>
<feature type="transmembrane region" description="Helical" evidence="1">
    <location>
        <begin position="61"/>
        <end position="87"/>
    </location>
</feature>
<name>T0YFH0_9ZZZZ</name>
<reference evidence="2" key="1">
    <citation type="submission" date="2013-08" db="EMBL/GenBank/DDBJ databases">
        <authorList>
            <person name="Mendez C."/>
            <person name="Richter M."/>
            <person name="Ferrer M."/>
            <person name="Sanchez J."/>
        </authorList>
    </citation>
    <scope>NUCLEOTIDE SEQUENCE</scope>
</reference>
<organism evidence="2">
    <name type="scientific">mine drainage metagenome</name>
    <dbReference type="NCBI Taxonomy" id="410659"/>
    <lineage>
        <taxon>unclassified sequences</taxon>
        <taxon>metagenomes</taxon>
        <taxon>ecological metagenomes</taxon>
    </lineage>
</organism>
<sequence length="154" mass="16658">MLDPQHRELPGLVLLGALLVASLWLFFGVLQDVLAGAALVRTNEAVFHFMQSLRTDWIDQIMVAVSELGDATVVTATAIAAMLWFAWRSNWRAAAHALAAVVAASLFTLVFNLALHIPQPGAPSEVWNVFSFPSGHSVASAALYGFLTIVSVWE</sequence>
<feature type="transmembrane region" description="Helical" evidence="1">
    <location>
        <begin position="127"/>
        <end position="153"/>
    </location>
</feature>
<accession>T0YFH0</accession>
<evidence type="ECO:0000313" key="2">
    <source>
        <dbReference type="EMBL" id="EQD30577.1"/>
    </source>
</evidence>
<comment type="caution">
    <text evidence="2">The sequence shown here is derived from an EMBL/GenBank/DDBJ whole genome shotgun (WGS) entry which is preliminary data.</text>
</comment>
<dbReference type="SUPFAM" id="SSF48317">
    <property type="entry name" value="Acid phosphatase/Vanadium-dependent haloperoxidase"/>
    <property type="match status" value="1"/>
</dbReference>
<dbReference type="InterPro" id="IPR036938">
    <property type="entry name" value="PAP2/HPO_sf"/>
</dbReference>
<protein>
    <submittedName>
        <fullName evidence="2">Phosphoesterase PA-phosphatase related protein</fullName>
    </submittedName>
</protein>
<keyword evidence="1" id="KW-0812">Transmembrane</keyword>
<proteinExistence type="predicted"/>
<keyword evidence="1" id="KW-0472">Membrane</keyword>
<gene>
    <name evidence="2" type="ORF">B2A_14078</name>
</gene>
<feature type="transmembrane region" description="Helical" evidence="1">
    <location>
        <begin position="93"/>
        <end position="115"/>
    </location>
</feature>
<feature type="non-terminal residue" evidence="2">
    <location>
        <position position="154"/>
    </location>
</feature>
<reference evidence="2" key="2">
    <citation type="journal article" date="2014" name="ISME J.">
        <title>Microbial stratification in low pH oxic and suboxic macroscopic growths along an acid mine drainage.</title>
        <authorList>
            <person name="Mendez-Garcia C."/>
            <person name="Mesa V."/>
            <person name="Sprenger R.R."/>
            <person name="Richter M."/>
            <person name="Diez M.S."/>
            <person name="Solano J."/>
            <person name="Bargiela R."/>
            <person name="Golyshina O.V."/>
            <person name="Manteca A."/>
            <person name="Ramos J.L."/>
            <person name="Gallego J.R."/>
            <person name="Llorente I."/>
            <person name="Martins Dos Santos V.A."/>
            <person name="Jensen O.N."/>
            <person name="Pelaez A.I."/>
            <person name="Sanchez J."/>
            <person name="Ferrer M."/>
        </authorList>
    </citation>
    <scope>NUCLEOTIDE SEQUENCE</scope>
</reference>
<keyword evidence="1" id="KW-1133">Transmembrane helix</keyword>
<evidence type="ECO:0000256" key="1">
    <source>
        <dbReference type="SAM" id="Phobius"/>
    </source>
</evidence>